<dbReference type="InterPro" id="IPR019260">
    <property type="entry name" value="DUF2262"/>
</dbReference>
<evidence type="ECO:0000259" key="1">
    <source>
        <dbReference type="Pfam" id="PF10020"/>
    </source>
</evidence>
<dbReference type="Pfam" id="PF22886">
    <property type="entry name" value="DUF7021"/>
    <property type="match status" value="1"/>
</dbReference>
<dbReference type="RefSeq" id="WP_126293186.1">
    <property type="nucleotide sequence ID" value="NZ_CP155468.1"/>
</dbReference>
<feature type="domain" description="DUF7021" evidence="2">
    <location>
        <begin position="6"/>
        <end position="120"/>
    </location>
</feature>
<protein>
    <submittedName>
        <fullName evidence="3">DUF2262 domain-containing protein</fullName>
    </submittedName>
</protein>
<dbReference type="Proteomes" id="UP000276349">
    <property type="component" value="Unassembled WGS sequence"/>
</dbReference>
<comment type="caution">
    <text evidence="3">The sequence shown here is derived from an EMBL/GenBank/DDBJ whole genome shotgun (WGS) entry which is preliminary data.</text>
</comment>
<dbReference type="Pfam" id="PF10020">
    <property type="entry name" value="DUF2262"/>
    <property type="match status" value="1"/>
</dbReference>
<evidence type="ECO:0000313" key="3">
    <source>
        <dbReference type="EMBL" id="RTQ94920.1"/>
    </source>
</evidence>
<dbReference type="PIRSF" id="PIRSF033642">
    <property type="entry name" value="UCP033642"/>
    <property type="match status" value="1"/>
</dbReference>
<gene>
    <name evidence="3" type="ORF">EKG35_04540</name>
</gene>
<dbReference type="OrthoDB" id="1151029at2"/>
<organism evidence="3 4">
    <name type="scientific">Lysinibacillus telephonicus</name>
    <dbReference type="NCBI Taxonomy" id="1714840"/>
    <lineage>
        <taxon>Bacteria</taxon>
        <taxon>Bacillati</taxon>
        <taxon>Bacillota</taxon>
        <taxon>Bacilli</taxon>
        <taxon>Bacillales</taxon>
        <taxon>Bacillaceae</taxon>
        <taxon>Lysinibacillus</taxon>
    </lineage>
</organism>
<accession>A0A431UVE3</accession>
<proteinExistence type="predicted"/>
<name>A0A431UVE3_9BACI</name>
<reference evidence="3 4" key="1">
    <citation type="submission" date="2018-12" db="EMBL/GenBank/DDBJ databases">
        <authorList>
            <person name="Yu L."/>
        </authorList>
    </citation>
    <scope>NUCLEOTIDE SEQUENCE [LARGE SCALE GENOMIC DNA]</scope>
    <source>
        <strain evidence="3 4">S5H2222</strain>
    </source>
</reference>
<feature type="domain" description="DUF2262" evidence="1">
    <location>
        <begin position="129"/>
        <end position="268"/>
    </location>
</feature>
<evidence type="ECO:0000259" key="2">
    <source>
        <dbReference type="Pfam" id="PF22886"/>
    </source>
</evidence>
<dbReference type="InterPro" id="IPR024198">
    <property type="entry name" value="UCP033642"/>
</dbReference>
<dbReference type="EMBL" id="RXNR01000009">
    <property type="protein sequence ID" value="RTQ94920.1"/>
    <property type="molecule type" value="Genomic_DNA"/>
</dbReference>
<evidence type="ECO:0000313" key="4">
    <source>
        <dbReference type="Proteomes" id="UP000276349"/>
    </source>
</evidence>
<keyword evidence="4" id="KW-1185">Reference proteome</keyword>
<dbReference type="AlphaFoldDB" id="A0A431UVE3"/>
<sequence>MSISNEVSNFEKRFTDDVIEIAAVTGASGVGAGRAAGNTLWQASIPLIGWKKLNSNDPVIKENLRLQWLANDKEFEESRDLLDMNSIVRLQIRKGEGSMMLVKVLETSYQDDDLEVVLQESLKPVFYNDEILGQFELIKSVNTFEKKIIWANDEGLLSFDWFEDNDKMKSALKTAYVLFEQQDEWSQRVKEYAAEELTELANDWLQDDEETEIQEITKEMFMGLMKLSTICVYPEGDFEIFYSDGDMFWGHSIIVCGNIDGKFDSAEIAG</sequence>
<dbReference type="InterPro" id="IPR054286">
    <property type="entry name" value="DUF7021"/>
</dbReference>